<dbReference type="PANTHER" id="PTHR20426:SF0">
    <property type="entry name" value="18S RRNA AMINOCARBOXYPROPYLTRANSFERASE"/>
    <property type="match status" value="1"/>
</dbReference>
<feature type="binding site" evidence="6">
    <location>
        <position position="90"/>
    </location>
    <ligand>
        <name>S-adenosyl-L-methionine</name>
        <dbReference type="ChEBI" id="CHEBI:59789"/>
    </ligand>
</feature>
<dbReference type="AlphaFoldDB" id="A0AB34J971"/>
<feature type="binding site" evidence="6">
    <location>
        <position position="113"/>
    </location>
    <ligand>
        <name>S-adenosyl-L-methionine</name>
        <dbReference type="ChEBI" id="CHEBI:59789"/>
    </ligand>
</feature>
<dbReference type="PANTHER" id="PTHR20426">
    <property type="entry name" value="RIBOSOME BIOGENESIS PROTEIN TSR3 HOMOLOG"/>
    <property type="match status" value="1"/>
</dbReference>
<dbReference type="Proteomes" id="UP001515480">
    <property type="component" value="Unassembled WGS sequence"/>
</dbReference>
<keyword evidence="3 6" id="KW-0698">rRNA processing</keyword>
<comment type="function">
    <text evidence="6">Aminocarboxypropyltransferase that catalyzes the aminocarboxypropyl transfer on pseudouridine in 18S rRNA. It constitutes the last step in biosynthesis of the hypermodified N1-methyl-N3-(3-amino-3-carboxypropyl) pseudouridine (m1acp3-Psi).</text>
</comment>
<evidence type="ECO:0000256" key="5">
    <source>
        <dbReference type="ARBA" id="ARBA00022691"/>
    </source>
</evidence>
<dbReference type="Pfam" id="PF00856">
    <property type="entry name" value="SET"/>
    <property type="match status" value="1"/>
</dbReference>
<dbReference type="EMBL" id="JBGBPQ010000011">
    <property type="protein sequence ID" value="KAL1515879.1"/>
    <property type="molecule type" value="Genomic_DNA"/>
</dbReference>
<gene>
    <name evidence="9" type="ORF">AB1Y20_002494</name>
</gene>
<dbReference type="InterPro" id="IPR046341">
    <property type="entry name" value="SET_dom_sf"/>
</dbReference>
<dbReference type="SMART" id="SM00317">
    <property type="entry name" value="SET"/>
    <property type="match status" value="1"/>
</dbReference>
<dbReference type="GO" id="GO:0106388">
    <property type="term" value="F:rRNA small subunit aminocarboxypropyltransferase activity"/>
    <property type="evidence" value="ECO:0007669"/>
    <property type="project" value="UniProtKB-EC"/>
</dbReference>
<accession>A0AB34J971</accession>
<dbReference type="NCBIfam" id="NF002621">
    <property type="entry name" value="PRK02287.1"/>
    <property type="match status" value="1"/>
</dbReference>
<feature type="compositionally biased region" description="Basic and acidic residues" evidence="7">
    <location>
        <begin position="196"/>
        <end position="205"/>
    </location>
</feature>
<dbReference type="GO" id="GO:0030490">
    <property type="term" value="P:maturation of SSU-rRNA"/>
    <property type="evidence" value="ECO:0007669"/>
    <property type="project" value="TreeGrafter"/>
</dbReference>
<comment type="similarity">
    <text evidence="6">Belongs to the TDD superfamily. TSR3 family.</text>
</comment>
<dbReference type="SUPFAM" id="SSF82199">
    <property type="entry name" value="SET domain"/>
    <property type="match status" value="1"/>
</dbReference>
<keyword evidence="4 6" id="KW-0808">Transferase</keyword>
<evidence type="ECO:0000256" key="3">
    <source>
        <dbReference type="ARBA" id="ARBA00022552"/>
    </source>
</evidence>
<feature type="domain" description="SET" evidence="8">
    <location>
        <begin position="351"/>
        <end position="452"/>
    </location>
</feature>
<feature type="binding site" evidence="6">
    <location>
        <position position="42"/>
    </location>
    <ligand>
        <name>S-adenosyl-L-methionine</name>
        <dbReference type="ChEBI" id="CHEBI:59789"/>
    </ligand>
</feature>
<proteinExistence type="inferred from homology"/>
<organism evidence="9 10">
    <name type="scientific">Prymnesium parvum</name>
    <name type="common">Toxic golden alga</name>
    <dbReference type="NCBI Taxonomy" id="97485"/>
    <lineage>
        <taxon>Eukaryota</taxon>
        <taxon>Haptista</taxon>
        <taxon>Haptophyta</taxon>
        <taxon>Prymnesiophyceae</taxon>
        <taxon>Prymnesiales</taxon>
        <taxon>Prymnesiaceae</taxon>
        <taxon>Prymnesium</taxon>
    </lineage>
</organism>
<comment type="caution">
    <text evidence="9">The sequence shown here is derived from an EMBL/GenBank/DDBJ whole genome shotgun (WGS) entry which is preliminary data.</text>
</comment>
<feature type="region of interest" description="Disordered" evidence="7">
    <location>
        <begin position="196"/>
        <end position="274"/>
    </location>
</feature>
<dbReference type="EC" id="2.5.1.157" evidence="6"/>
<dbReference type="Pfam" id="PF04068">
    <property type="entry name" value="Fer4_RLI"/>
    <property type="match status" value="1"/>
</dbReference>
<comment type="catalytic activity">
    <reaction evidence="6">
        <text>an N(1)-methylpseudouridine in rRNA + S-adenosyl-L-methionine = N(1)-methyl-N(3)-[(3S)-3-amino-3-carboxypropyl]pseudouridine in rRNA + S-methyl-5'-thioadenosine + H(+)</text>
        <dbReference type="Rhea" id="RHEA:63296"/>
        <dbReference type="Rhea" id="RHEA-COMP:11634"/>
        <dbReference type="Rhea" id="RHEA-COMP:16310"/>
        <dbReference type="ChEBI" id="CHEBI:15378"/>
        <dbReference type="ChEBI" id="CHEBI:17509"/>
        <dbReference type="ChEBI" id="CHEBI:59789"/>
        <dbReference type="ChEBI" id="CHEBI:74890"/>
        <dbReference type="ChEBI" id="CHEBI:146234"/>
        <dbReference type="EC" id="2.5.1.157"/>
    </reaction>
</comment>
<feature type="compositionally biased region" description="Acidic residues" evidence="7">
    <location>
        <begin position="208"/>
        <end position="221"/>
    </location>
</feature>
<keyword evidence="1" id="KW-0963">Cytoplasm</keyword>
<reference evidence="9 10" key="1">
    <citation type="journal article" date="2024" name="Science">
        <title>Giant polyketide synthase enzymes in the biosynthesis of giant marine polyether toxins.</title>
        <authorList>
            <person name="Fallon T.R."/>
            <person name="Shende V.V."/>
            <person name="Wierzbicki I.H."/>
            <person name="Pendleton A.L."/>
            <person name="Watervoot N.F."/>
            <person name="Auber R.P."/>
            <person name="Gonzalez D.J."/>
            <person name="Wisecaver J.H."/>
            <person name="Moore B.S."/>
        </authorList>
    </citation>
    <scope>NUCLEOTIDE SEQUENCE [LARGE SCALE GENOMIC DNA]</scope>
    <source>
        <strain evidence="9 10">12B1</strain>
    </source>
</reference>
<name>A0AB34J971_PRYPA</name>
<sequence length="465" mass="49807">MGRKSRPPRDSKACAPCDDGVAEPSLRLAMWDFGQCDSKRCTGRKLARFHLISTLPTSASFPGIVLTPKGTLPVSPADREYVLASGACVVDCSWARLDDVPFGKLRAGQPRLLPFLVAANPVNYGRPHKLSCVEAIAATLVICGLPERAEQLLGKFNWGEQFLVLNEELLASYARCADAAEVVRAQDATLARWHAEAHSVKRDMPPSESEESGEEGEEGEEGGEKPRARSGWTRAPRGQHANTGQLPPSGSEESDDDASQGEGGEEEEELAASAAGVRLSAEAPPPAAAGEVVAAEAPSPAAAAAGEVVAAEAPSPAAVAGEVVAAEAPSPAAAGEVVHAPPQEGDLLWRQLVEVRHTGGSKGLGVFALQEIEENSWVGDYTGEVLRVRHYCLLRTTSNPETSSYLRYLNHSSSNANVFYDVCKIRRQRAKEAKFFTLRRIAPGEELLFDYGPSYWKGRREGMVD</sequence>
<protein>
    <recommendedName>
        <fullName evidence="6">18S rRNA aminocarboxypropyltransferase</fullName>
        <ecNumber evidence="6">2.5.1.157</ecNumber>
    </recommendedName>
</protein>
<dbReference type="InterPro" id="IPR007209">
    <property type="entry name" value="RNaseL-inhib-like_metal-bd_dom"/>
</dbReference>
<feature type="compositionally biased region" description="Acidic residues" evidence="7">
    <location>
        <begin position="252"/>
        <end position="270"/>
    </location>
</feature>
<dbReference type="Gene3D" id="2.170.270.10">
    <property type="entry name" value="SET domain"/>
    <property type="match status" value="1"/>
</dbReference>
<dbReference type="InterPro" id="IPR001214">
    <property type="entry name" value="SET_dom"/>
</dbReference>
<keyword evidence="5 6" id="KW-0949">S-adenosyl-L-methionine</keyword>
<dbReference type="GO" id="GO:0000455">
    <property type="term" value="P:enzyme-directed rRNA pseudouridine synthesis"/>
    <property type="evidence" value="ECO:0007669"/>
    <property type="project" value="UniProtKB-UniRule"/>
</dbReference>
<dbReference type="Pfam" id="PF04034">
    <property type="entry name" value="Ribo_biogen_C"/>
    <property type="match status" value="1"/>
</dbReference>
<evidence type="ECO:0000313" key="10">
    <source>
        <dbReference type="Proteomes" id="UP001515480"/>
    </source>
</evidence>
<dbReference type="GO" id="GO:1904047">
    <property type="term" value="F:S-adenosyl-L-methionine binding"/>
    <property type="evidence" value="ECO:0007669"/>
    <property type="project" value="UniProtKB-UniRule"/>
</dbReference>
<evidence type="ECO:0000313" key="9">
    <source>
        <dbReference type="EMBL" id="KAL1515879.1"/>
    </source>
</evidence>
<evidence type="ECO:0000259" key="8">
    <source>
        <dbReference type="PROSITE" id="PS50280"/>
    </source>
</evidence>
<evidence type="ECO:0000256" key="2">
    <source>
        <dbReference type="ARBA" id="ARBA00022517"/>
    </source>
</evidence>
<evidence type="ECO:0000256" key="4">
    <source>
        <dbReference type="ARBA" id="ARBA00022679"/>
    </source>
</evidence>
<keyword evidence="2 6" id="KW-0690">Ribosome biogenesis</keyword>
<dbReference type="InterPro" id="IPR022968">
    <property type="entry name" value="Tsr3-like"/>
</dbReference>
<evidence type="ECO:0000256" key="6">
    <source>
        <dbReference type="HAMAP-Rule" id="MF_03146"/>
    </source>
</evidence>
<dbReference type="InterPro" id="IPR007177">
    <property type="entry name" value="Tsr3_C"/>
</dbReference>
<comment type="caution">
    <text evidence="6">Lacks conserved residue(s) required for the propagation of feature annotation.</text>
</comment>
<evidence type="ECO:0000256" key="7">
    <source>
        <dbReference type="SAM" id="MobiDB-lite"/>
    </source>
</evidence>
<dbReference type="HAMAP" id="MF_01116">
    <property type="entry name" value="TSR3"/>
    <property type="match status" value="1"/>
</dbReference>
<evidence type="ECO:0000256" key="1">
    <source>
        <dbReference type="ARBA" id="ARBA00022490"/>
    </source>
</evidence>
<dbReference type="PROSITE" id="PS50280">
    <property type="entry name" value="SET"/>
    <property type="match status" value="1"/>
</dbReference>
<keyword evidence="10" id="KW-1185">Reference proteome</keyword>